<keyword evidence="5 18" id="KW-0853">WD repeat</keyword>
<gene>
    <name evidence="21" type="primary">Wdr33</name>
    <name evidence="21" type="ORF">SAKLUC_R08446</name>
</gene>
<protein>
    <recommendedName>
        <fullName evidence="15">pre-mRNA 3' end processing protein WDR33</fullName>
    </recommendedName>
    <alternativeName>
        <fullName evidence="16">WD repeat-containing protein 33</fullName>
    </alternativeName>
    <alternativeName>
        <fullName evidence="17">WD repeat-containing protein of 146 kDa</fullName>
    </alternativeName>
</protein>
<dbReference type="GO" id="GO:0005847">
    <property type="term" value="C:mRNA cleavage and polyadenylation specificity factor complex"/>
    <property type="evidence" value="ECO:0007669"/>
    <property type="project" value="TreeGrafter"/>
</dbReference>
<evidence type="ECO:0000256" key="12">
    <source>
        <dbReference type="ARBA" id="ARBA00058681"/>
    </source>
</evidence>
<evidence type="ECO:0000256" key="14">
    <source>
        <dbReference type="ARBA" id="ARBA00063159"/>
    </source>
</evidence>
<dbReference type="GO" id="GO:0005581">
    <property type="term" value="C:collagen trimer"/>
    <property type="evidence" value="ECO:0007669"/>
    <property type="project" value="UniProtKB-KW"/>
</dbReference>
<feature type="compositionally biased region" description="Gly residues" evidence="20">
    <location>
        <begin position="692"/>
        <end position="701"/>
    </location>
</feature>
<dbReference type="PANTHER" id="PTHR22836">
    <property type="entry name" value="WD40 REPEAT PROTEIN"/>
    <property type="match status" value="1"/>
</dbReference>
<feature type="compositionally biased region" description="Gly residues" evidence="20">
    <location>
        <begin position="643"/>
        <end position="652"/>
    </location>
</feature>
<evidence type="ECO:0000256" key="15">
    <source>
        <dbReference type="ARBA" id="ARBA00068823"/>
    </source>
</evidence>
<evidence type="ECO:0000256" key="9">
    <source>
        <dbReference type="ARBA" id="ARBA00022990"/>
    </source>
</evidence>
<comment type="subcellular location">
    <subcellularLocation>
        <location evidence="1">Nucleus</location>
    </subcellularLocation>
</comment>
<feature type="compositionally biased region" description="Acidic residues" evidence="20">
    <location>
        <begin position="1070"/>
        <end position="1080"/>
    </location>
</feature>
<feature type="compositionally biased region" description="Basic and acidic residues" evidence="20">
    <location>
        <begin position="1216"/>
        <end position="1228"/>
    </location>
</feature>
<evidence type="ECO:0000256" key="7">
    <source>
        <dbReference type="ARBA" id="ARBA00022737"/>
    </source>
</evidence>
<feature type="compositionally biased region" description="Basic and acidic residues" evidence="20">
    <location>
        <begin position="1114"/>
        <end position="1153"/>
    </location>
</feature>
<dbReference type="SMART" id="SM00320">
    <property type="entry name" value="WD40"/>
    <property type="match status" value="7"/>
</dbReference>
<feature type="compositionally biased region" description="Basic residues" evidence="20">
    <location>
        <begin position="1094"/>
        <end position="1105"/>
    </location>
</feature>
<feature type="repeat" description="WD" evidence="18">
    <location>
        <begin position="240"/>
        <end position="266"/>
    </location>
</feature>
<dbReference type="Proteomes" id="UP000558958">
    <property type="component" value="Unassembled WGS sequence"/>
</dbReference>
<feature type="compositionally biased region" description="Low complexity" evidence="20">
    <location>
        <begin position="837"/>
        <end position="875"/>
    </location>
</feature>
<dbReference type="InterPro" id="IPR015943">
    <property type="entry name" value="WD40/YVTN_repeat-like_dom_sf"/>
</dbReference>
<keyword evidence="7" id="KW-0677">Repeat</keyword>
<feature type="compositionally biased region" description="Low complexity" evidence="20">
    <location>
        <begin position="1238"/>
        <end position="1260"/>
    </location>
</feature>
<evidence type="ECO:0000256" key="16">
    <source>
        <dbReference type="ARBA" id="ARBA00075792"/>
    </source>
</evidence>
<feature type="compositionally biased region" description="Pro residues" evidence="20">
    <location>
        <begin position="876"/>
        <end position="885"/>
    </location>
</feature>
<evidence type="ECO:0000256" key="4">
    <source>
        <dbReference type="ARBA" id="ARBA00022553"/>
    </source>
</evidence>
<evidence type="ECO:0000256" key="13">
    <source>
        <dbReference type="ARBA" id="ARBA00061690"/>
    </source>
</evidence>
<keyword evidence="19" id="KW-0175">Coiled coil</keyword>
<evidence type="ECO:0000256" key="2">
    <source>
        <dbReference type="ARBA" id="ARBA00022481"/>
    </source>
</evidence>
<feature type="compositionally biased region" description="Low complexity" evidence="20">
    <location>
        <begin position="702"/>
        <end position="717"/>
    </location>
</feature>
<name>A0A7K8YR07_9PASS</name>
<comment type="caution">
    <text evidence="21">The sequence shown here is derived from an EMBL/GenBank/DDBJ whole genome shotgun (WGS) entry which is preliminary data.</text>
</comment>
<evidence type="ECO:0000256" key="3">
    <source>
        <dbReference type="ARBA" id="ARBA00022499"/>
    </source>
</evidence>
<evidence type="ECO:0000313" key="21">
    <source>
        <dbReference type="EMBL" id="NXG05435.1"/>
    </source>
</evidence>
<reference evidence="21 22" key="1">
    <citation type="submission" date="2019-09" db="EMBL/GenBank/DDBJ databases">
        <title>Bird 10,000 Genomes (B10K) Project - Family phase.</title>
        <authorList>
            <person name="Zhang G."/>
        </authorList>
    </citation>
    <scope>NUCLEOTIDE SEQUENCE [LARGE SCALE GENOMIC DNA]</scope>
    <source>
        <strain evidence="21">B10K-DU-001-06</strain>
        <tissue evidence="21">Muscle</tissue>
    </source>
</reference>
<keyword evidence="3" id="KW-1017">Isopeptide bond</keyword>
<dbReference type="AlphaFoldDB" id="A0A7K8YR07"/>
<dbReference type="PROSITE" id="PS50082">
    <property type="entry name" value="WD_REPEATS_2"/>
    <property type="match status" value="6"/>
</dbReference>
<keyword evidence="2" id="KW-0488">Methylation</keyword>
<feature type="compositionally biased region" description="Polar residues" evidence="20">
    <location>
        <begin position="1200"/>
        <end position="1215"/>
    </location>
</feature>
<dbReference type="PROSITE" id="PS50294">
    <property type="entry name" value="WD_REPEATS_REGION"/>
    <property type="match status" value="3"/>
</dbReference>
<dbReference type="InterPro" id="IPR036322">
    <property type="entry name" value="WD40_repeat_dom_sf"/>
</dbReference>
<keyword evidence="10" id="KW-0176">Collagen</keyword>
<feature type="compositionally biased region" description="Basic and acidic residues" evidence="20">
    <location>
        <begin position="939"/>
        <end position="978"/>
    </location>
</feature>
<dbReference type="CDD" id="cd00200">
    <property type="entry name" value="WD40"/>
    <property type="match status" value="1"/>
</dbReference>
<keyword evidence="9" id="KW-0007">Acetylation</keyword>
<evidence type="ECO:0000313" key="22">
    <source>
        <dbReference type="Proteomes" id="UP000558958"/>
    </source>
</evidence>
<keyword evidence="6" id="KW-0507">mRNA processing</keyword>
<evidence type="ECO:0000256" key="1">
    <source>
        <dbReference type="ARBA" id="ARBA00004123"/>
    </source>
</evidence>
<evidence type="ECO:0000256" key="11">
    <source>
        <dbReference type="ARBA" id="ARBA00023242"/>
    </source>
</evidence>
<evidence type="ECO:0000256" key="10">
    <source>
        <dbReference type="ARBA" id="ARBA00023119"/>
    </source>
</evidence>
<organism evidence="21 22">
    <name type="scientific">Sakesphorus luctuosus</name>
    <dbReference type="NCBI Taxonomy" id="419690"/>
    <lineage>
        <taxon>Eukaryota</taxon>
        <taxon>Metazoa</taxon>
        <taxon>Chordata</taxon>
        <taxon>Craniata</taxon>
        <taxon>Vertebrata</taxon>
        <taxon>Euteleostomi</taxon>
        <taxon>Archelosauria</taxon>
        <taxon>Archosauria</taxon>
        <taxon>Dinosauria</taxon>
        <taxon>Saurischia</taxon>
        <taxon>Theropoda</taxon>
        <taxon>Coelurosauria</taxon>
        <taxon>Aves</taxon>
        <taxon>Neognathae</taxon>
        <taxon>Neoaves</taxon>
        <taxon>Telluraves</taxon>
        <taxon>Australaves</taxon>
        <taxon>Passeriformes</taxon>
        <taxon>Thamnophilidae</taxon>
        <taxon>Sakesphorus</taxon>
    </lineage>
</organism>
<feature type="non-terminal residue" evidence="21">
    <location>
        <position position="1269"/>
    </location>
</feature>
<dbReference type="FunFam" id="2.130.10.10:FF:000085">
    <property type="entry name" value="WD repeat domain 33"/>
    <property type="match status" value="1"/>
</dbReference>
<feature type="non-terminal residue" evidence="21">
    <location>
        <position position="1"/>
    </location>
</feature>
<dbReference type="EMBL" id="VWZD01006678">
    <property type="protein sequence ID" value="NXG05435.1"/>
    <property type="molecule type" value="Genomic_DNA"/>
</dbReference>
<feature type="repeat" description="WD" evidence="18">
    <location>
        <begin position="198"/>
        <end position="230"/>
    </location>
</feature>
<feature type="repeat" description="WD" evidence="18">
    <location>
        <begin position="157"/>
        <end position="189"/>
    </location>
</feature>
<dbReference type="PANTHER" id="PTHR22836:SF0">
    <property type="entry name" value="PRE-MRNA 3' END PROCESSING PROTEIN WDR33"/>
    <property type="match status" value="1"/>
</dbReference>
<dbReference type="InterPro" id="IPR045245">
    <property type="entry name" value="Pfs2-like"/>
</dbReference>
<comment type="similarity">
    <text evidence="13">Belongs to the WD repeat WDR33 family.</text>
</comment>
<dbReference type="SUPFAM" id="SSF50978">
    <property type="entry name" value="WD40 repeat-like"/>
    <property type="match status" value="1"/>
</dbReference>
<feature type="repeat" description="WD" evidence="18">
    <location>
        <begin position="284"/>
        <end position="325"/>
    </location>
</feature>
<evidence type="ECO:0000256" key="19">
    <source>
        <dbReference type="SAM" id="Coils"/>
    </source>
</evidence>
<proteinExistence type="inferred from homology"/>
<feature type="repeat" description="WD" evidence="18">
    <location>
        <begin position="371"/>
        <end position="402"/>
    </location>
</feature>
<evidence type="ECO:0000256" key="18">
    <source>
        <dbReference type="PROSITE-ProRule" id="PRU00221"/>
    </source>
</evidence>
<evidence type="ECO:0000256" key="5">
    <source>
        <dbReference type="ARBA" id="ARBA00022574"/>
    </source>
</evidence>
<dbReference type="FunFam" id="2.130.10.10:FF:000069">
    <property type="entry name" value="WD repeat domain 33"/>
    <property type="match status" value="1"/>
</dbReference>
<keyword evidence="4" id="KW-0597">Phosphoprotein</keyword>
<dbReference type="InterPro" id="IPR001680">
    <property type="entry name" value="WD40_rpt"/>
</dbReference>
<accession>A0A7K8YR07</accession>
<keyword evidence="8" id="KW-0832">Ubl conjugation</keyword>
<evidence type="ECO:0000256" key="6">
    <source>
        <dbReference type="ARBA" id="ARBA00022664"/>
    </source>
</evidence>
<keyword evidence="22" id="KW-1185">Reference proteome</keyword>
<evidence type="ECO:0000256" key="8">
    <source>
        <dbReference type="ARBA" id="ARBA00022843"/>
    </source>
</evidence>
<sequence length="1269" mass="138957">MATEIGSPPRFFHMPRFQHQAPRQLFYKRPDFAQQQAMQQLTFDGKRMRKAVNRKTIDYNPSVIKYLENRVWQRDQRDMRAIQPDAGYYNDLVPPIGMLNNPMNAVTTKFVRTSTNKVKCPVFVVRWTPEGRRLVTGASSGEFTLWNGLTFNFETILQAHDSPVRAMTWSHNDMWMLTADHGGYVKYWQSNMNNVKMFQAHKEAIREASFSPTDNKFATCSDDGTVRIWDFLRCHEERILRGHGADVKCVDWHPTKGLVVSGSKDSQQPIKFWDPKTGQSLATLHAHKNTVMEVKLNLNGNWLLTASRDHLCKLFDIRNLKEELQVFRGHKKEATAVAWHPVHEGLFASGGSDGSLLFWHVGVEKEVGGMEMAHEGMIWSLAWHPLGHILCSGSNDHTSKFWTRNRPGDKMRDRYNLNLLPGMSEDGVEYDDLEPNSLAVIPGMGIPEQLKIAMEQEQMGKDDSNDIEMTIPGLDWGMEEVMQKDQKKVPQKKVPYAKPIPAQFQQAWMQNKVPLPPPPEPLNDRKEDIKLEEKKKSQAEIEQEMAALQYTNPQLLEQLKIERLAQKQAEQVQQPPPGGSLHGPQPFPGQGPMSQMPQGFQQPLPPQQMPMNMPQMGPSGPQGQFRPPGPQGQMGPQGPLHQGAGGPGGFMGPQGPSGPQGPPQGMPRPQDLHGHQGMQRHPGPHGPMGPAGPQGGAGPQGHLGPQGMPGAQAHLGPQGPPGPQGHLGPQGPPGGQGMQGPPGPRGMQGPLPHSMQGAPGSQGMQGPISQGPLMGLNPRGMQGPPGPRDNQGPNPQGMMMGHPQEMRGPHMQSGLLGHGPQEMRGLQGPPPQGTMLGPPQELRGPPGPQGQQGPPQGSMVGPQGNMQGPQGQPNPSRGPHPPQGPLPFQQQKTPLLGDGPRASFSQDGQNPGPPPLIPGLGQQGGQGRLGPHNQGPGLNKDRRGPHPDFHDDFDRPDDFREDFHPDKRFGHRLREFEGRGGPPLQEEKWRRGGPGPPFPPDHREFEGGSSNRGPPGAWEGRRPSDDRYPRDPEDSRFRGRRDESFRRGGPSRHEGRGPRGRDGFPGPEDFGPDDAFDSPDENSRGRDPRDHGSRGRGRGAPRGARKGLLPTPDEFPRFEGGRKPESWDGNREPGARPDHPPHEGHSPASRERSSSLQGMDMASLPPRKRLWHDGPGTSDHRDMDAPGGPPEERGKGRGNSGPSQRTPKSGRSSSLDGDHHDGFHRDEAFGGGPGGGNNPSRGGRSGSNWGRGSNSGQSRRGGSRGGRGR</sequence>
<feature type="coiled-coil region" evidence="19">
    <location>
        <begin position="522"/>
        <end position="551"/>
    </location>
</feature>
<feature type="region of interest" description="Disordered" evidence="20">
    <location>
        <begin position="566"/>
        <end position="1269"/>
    </location>
</feature>
<dbReference type="Pfam" id="PF00400">
    <property type="entry name" value="WD40"/>
    <property type="match status" value="6"/>
</dbReference>
<feature type="compositionally biased region" description="Basic and acidic residues" evidence="20">
    <location>
        <begin position="1178"/>
        <end position="1195"/>
    </location>
</feature>
<evidence type="ECO:0000256" key="20">
    <source>
        <dbReference type="SAM" id="MobiDB-lite"/>
    </source>
</evidence>
<keyword evidence="11" id="KW-0539">Nucleus</keyword>
<evidence type="ECO:0000256" key="17">
    <source>
        <dbReference type="ARBA" id="ARBA00076133"/>
    </source>
</evidence>
<dbReference type="GO" id="GO:0031124">
    <property type="term" value="P:mRNA 3'-end processing"/>
    <property type="evidence" value="ECO:0007669"/>
    <property type="project" value="InterPro"/>
</dbReference>
<feature type="compositionally biased region" description="Low complexity" evidence="20">
    <location>
        <begin position="609"/>
        <end position="642"/>
    </location>
</feature>
<feature type="repeat" description="WD" evidence="18">
    <location>
        <begin position="327"/>
        <end position="361"/>
    </location>
</feature>
<comment type="subunit">
    <text evidence="14">Component of the cleavage and polyadenylation specificity factor (CPSF) module of the pre-mRNA 3'-end processing complex. Interacts with CPSF3/CPSF73.</text>
</comment>
<dbReference type="Gene3D" id="2.130.10.10">
    <property type="entry name" value="YVTN repeat-like/Quinoprotein amine dehydrogenase"/>
    <property type="match status" value="2"/>
</dbReference>
<feature type="compositionally biased region" description="Basic and acidic residues" evidence="20">
    <location>
        <begin position="1081"/>
        <end position="1093"/>
    </location>
</feature>
<feature type="compositionally biased region" description="Basic and acidic residues" evidence="20">
    <location>
        <begin position="1019"/>
        <end position="1062"/>
    </location>
</feature>
<comment type="function">
    <text evidence="12">Essential for both cleavage and polyadenylation of pre-mRNA 3' ends.</text>
</comment>
<dbReference type="FunFam" id="2.130.10.10:FF:000077">
    <property type="entry name" value="WD repeat domain 33"/>
    <property type="match status" value="1"/>
</dbReference>